<evidence type="ECO:0000313" key="10">
    <source>
        <dbReference type="EMBL" id="KZE39875.1"/>
    </source>
</evidence>
<reference evidence="10 11" key="1">
    <citation type="submission" date="2016-01" db="EMBL/GenBank/DDBJ databases">
        <title>Whole genome sequencing of Bhargavaea cecembensis T14.</title>
        <authorList>
            <person name="Hong K.W."/>
        </authorList>
    </citation>
    <scope>NUCLEOTIDE SEQUENCE [LARGE SCALE GENOMIC DNA]</scope>
    <source>
        <strain evidence="10 11">T14</strain>
    </source>
</reference>
<dbReference type="FunFam" id="3.50.30.50:FF:000001">
    <property type="entry name" value="Kynurenine formamidase"/>
    <property type="match status" value="1"/>
</dbReference>
<evidence type="ECO:0000256" key="9">
    <source>
        <dbReference type="HAMAP-Rule" id="MF_01969"/>
    </source>
</evidence>
<protein>
    <recommendedName>
        <fullName evidence="9">Kynurenine formamidase</fullName>
        <shortName evidence="9">KFA</shortName>
        <shortName evidence="9">KFase</shortName>
        <ecNumber evidence="9">3.5.1.9</ecNumber>
    </recommendedName>
    <alternativeName>
        <fullName evidence="9">Arylformamidase</fullName>
    </alternativeName>
    <alternativeName>
        <fullName evidence="9">N-formylkynurenine formamidase</fullName>
        <shortName evidence="9">FKF</shortName>
    </alternativeName>
</protein>
<dbReference type="EC" id="3.5.1.9" evidence="9"/>
<gene>
    <name evidence="9" type="primary">kynB</name>
    <name evidence="10" type="ORF">AV656_00885</name>
</gene>
<dbReference type="InterPro" id="IPR007325">
    <property type="entry name" value="KFase/CYL"/>
</dbReference>
<feature type="binding site" evidence="9">
    <location>
        <position position="56"/>
    </location>
    <ligand>
        <name>Zn(2+)</name>
        <dbReference type="ChEBI" id="CHEBI:29105"/>
        <label>1</label>
    </ligand>
</feature>
<dbReference type="SUPFAM" id="SSF102198">
    <property type="entry name" value="Putative cyclase"/>
    <property type="match status" value="1"/>
</dbReference>
<accession>A0A161R993</accession>
<feature type="binding site" evidence="9">
    <location>
        <position position="161"/>
    </location>
    <ligand>
        <name>Zn(2+)</name>
        <dbReference type="ChEBI" id="CHEBI:29105"/>
        <label>2</label>
    </ligand>
</feature>
<dbReference type="GO" id="GO:0008270">
    <property type="term" value="F:zinc ion binding"/>
    <property type="evidence" value="ECO:0007669"/>
    <property type="project" value="UniProtKB-UniRule"/>
</dbReference>
<feature type="binding site" evidence="9">
    <location>
        <position position="54"/>
    </location>
    <ligand>
        <name>Zn(2+)</name>
        <dbReference type="ChEBI" id="CHEBI:29105"/>
        <label>1</label>
    </ligand>
</feature>
<dbReference type="OrthoDB" id="9796085at2"/>
<evidence type="ECO:0000256" key="7">
    <source>
        <dbReference type="ARBA" id="ARBA00048496"/>
    </source>
</evidence>
<dbReference type="Gene3D" id="3.50.30.50">
    <property type="entry name" value="Putative cyclase"/>
    <property type="match status" value="1"/>
</dbReference>
<proteinExistence type="inferred from homology"/>
<evidence type="ECO:0000256" key="4">
    <source>
        <dbReference type="ARBA" id="ARBA00022801"/>
    </source>
</evidence>
<comment type="caution">
    <text evidence="10">The sequence shown here is derived from an EMBL/GenBank/DDBJ whole genome shotgun (WGS) entry which is preliminary data.</text>
</comment>
<dbReference type="RefSeq" id="WP_063177909.1">
    <property type="nucleotide sequence ID" value="NZ_LQNT01000001.1"/>
</dbReference>
<evidence type="ECO:0000256" key="2">
    <source>
        <dbReference type="ARBA" id="ARBA00011738"/>
    </source>
</evidence>
<comment type="function">
    <text evidence="1 9">Catalyzes the hydrolysis of N-formyl-L-kynurenine to L-kynurenine, the second step in the kynurenine pathway of tryptophan degradation.</text>
</comment>
<comment type="similarity">
    <text evidence="9">Belongs to the Cyclase 1 superfamily. KynB family.</text>
</comment>
<name>A0A161R993_9BACL</name>
<feature type="binding site" evidence="9">
    <location>
        <position position="56"/>
    </location>
    <ligand>
        <name>Zn(2+)</name>
        <dbReference type="ChEBI" id="CHEBI:29105"/>
        <label>2</label>
    </ligand>
</feature>
<dbReference type="Pfam" id="PF04199">
    <property type="entry name" value="Cyclase"/>
    <property type="match status" value="1"/>
</dbReference>
<evidence type="ECO:0000256" key="1">
    <source>
        <dbReference type="ARBA" id="ARBA00002204"/>
    </source>
</evidence>
<dbReference type="GO" id="GO:0004328">
    <property type="term" value="F:formamidase activity"/>
    <property type="evidence" value="ECO:0007669"/>
    <property type="project" value="InterPro"/>
</dbReference>
<comment type="subunit">
    <text evidence="2 9">Homodimer.</text>
</comment>
<keyword evidence="3 9" id="KW-0479">Metal-binding</keyword>
<dbReference type="HAMAP" id="MF_01969">
    <property type="entry name" value="KynB"/>
    <property type="match status" value="1"/>
</dbReference>
<dbReference type="PANTHER" id="PTHR31118">
    <property type="entry name" value="CYCLASE-LIKE PROTEIN 2"/>
    <property type="match status" value="1"/>
</dbReference>
<dbReference type="UniPathway" id="UPA00333">
    <property type="reaction ID" value="UER00454"/>
</dbReference>
<evidence type="ECO:0000256" key="5">
    <source>
        <dbReference type="ARBA" id="ARBA00022833"/>
    </source>
</evidence>
<feature type="active site" description="Proton donor/acceptor" evidence="9">
    <location>
        <position position="60"/>
    </location>
</feature>
<dbReference type="GO" id="GO:0004061">
    <property type="term" value="F:arylformamidase activity"/>
    <property type="evidence" value="ECO:0007669"/>
    <property type="project" value="UniProtKB-UniRule"/>
</dbReference>
<dbReference type="PANTHER" id="PTHR31118:SF32">
    <property type="entry name" value="KYNURENINE FORMAMIDASE"/>
    <property type="match status" value="1"/>
</dbReference>
<feature type="binding site" evidence="9">
    <location>
        <position position="173"/>
    </location>
    <ligand>
        <name>Zn(2+)</name>
        <dbReference type="ChEBI" id="CHEBI:29105"/>
        <label>2</label>
    </ligand>
</feature>
<dbReference type="InterPro" id="IPR037175">
    <property type="entry name" value="KFase_sf"/>
</dbReference>
<dbReference type="NCBIfam" id="TIGR03035">
    <property type="entry name" value="trp_arylform"/>
    <property type="match status" value="1"/>
</dbReference>
<comment type="pathway">
    <text evidence="8 9">Amino-acid degradation; L-tryptophan degradation via kynurenine pathway; L-kynurenine from L-tryptophan: step 2/2.</text>
</comment>
<dbReference type="EMBL" id="LQNT01000001">
    <property type="protein sequence ID" value="KZE39875.1"/>
    <property type="molecule type" value="Genomic_DNA"/>
</dbReference>
<feature type="binding site" evidence="9">
    <location>
        <position position="50"/>
    </location>
    <ligand>
        <name>Zn(2+)</name>
        <dbReference type="ChEBI" id="CHEBI:29105"/>
        <label>1</label>
    </ligand>
</feature>
<organism evidence="10 11">
    <name type="scientific">Bhargavaea cecembensis</name>
    <dbReference type="NCBI Taxonomy" id="394098"/>
    <lineage>
        <taxon>Bacteria</taxon>
        <taxon>Bacillati</taxon>
        <taxon>Bacillota</taxon>
        <taxon>Bacilli</taxon>
        <taxon>Bacillales</taxon>
        <taxon>Caryophanaceae</taxon>
        <taxon>Bhargavaea</taxon>
    </lineage>
</organism>
<keyword evidence="5 9" id="KW-0862">Zinc</keyword>
<evidence type="ECO:0000256" key="8">
    <source>
        <dbReference type="ARBA" id="ARBA00060547"/>
    </source>
</evidence>
<evidence type="ECO:0000256" key="6">
    <source>
        <dbReference type="ARBA" id="ARBA00023079"/>
    </source>
</evidence>
<keyword evidence="6 9" id="KW-0823">Tryptophan catabolism</keyword>
<dbReference type="GO" id="GO:0019441">
    <property type="term" value="P:L-tryptophan catabolic process to kynurenine"/>
    <property type="evidence" value="ECO:0007669"/>
    <property type="project" value="UniProtKB-UniRule"/>
</dbReference>
<dbReference type="AlphaFoldDB" id="A0A161R993"/>
<dbReference type="Proteomes" id="UP000076490">
    <property type="component" value="Unassembled WGS sequence"/>
</dbReference>
<comment type="cofactor">
    <cofactor evidence="9">
        <name>Zn(2+)</name>
        <dbReference type="ChEBI" id="CHEBI:29105"/>
    </cofactor>
    <text evidence="9">Binds 2 zinc ions per subunit.</text>
</comment>
<evidence type="ECO:0000313" key="11">
    <source>
        <dbReference type="Proteomes" id="UP000076490"/>
    </source>
</evidence>
<keyword evidence="4 9" id="KW-0378">Hydrolase</keyword>
<feature type="binding site" evidence="9">
    <location>
        <position position="20"/>
    </location>
    <ligand>
        <name>substrate</name>
    </ligand>
</feature>
<dbReference type="InterPro" id="IPR017484">
    <property type="entry name" value="Kynurenine_formamidase_bac"/>
</dbReference>
<sequence>MGKEGWKDITQPLSNDMAHWPGDTPFRFELGVTKEQSGSVNIGEIRTSLHMGTHADAPFHFDEGGKRLHELDVNAYIGKAKIIDVTMHPSLGRSELEGYNLEGAERLLLKTSETNNPLVFPESFIELRPEIGPYLKEKGIFLLGIDVPSVDRTDSKELPTHHSLGDNGIHIVENLMLADVEPGDYDFIALPLAIHGADGSPVRAVIRKA</sequence>
<feature type="binding site" evidence="9">
    <location>
        <position position="173"/>
    </location>
    <ligand>
        <name>Zn(2+)</name>
        <dbReference type="ChEBI" id="CHEBI:29105"/>
        <label>1</label>
    </ligand>
</feature>
<comment type="catalytic activity">
    <reaction evidence="7 9">
        <text>N-formyl-L-kynurenine + H2O = L-kynurenine + formate + H(+)</text>
        <dbReference type="Rhea" id="RHEA:13009"/>
        <dbReference type="ChEBI" id="CHEBI:15377"/>
        <dbReference type="ChEBI" id="CHEBI:15378"/>
        <dbReference type="ChEBI" id="CHEBI:15740"/>
        <dbReference type="ChEBI" id="CHEBI:57959"/>
        <dbReference type="ChEBI" id="CHEBI:58629"/>
        <dbReference type="EC" id="3.5.1.9"/>
    </reaction>
</comment>
<evidence type="ECO:0000256" key="3">
    <source>
        <dbReference type="ARBA" id="ARBA00022723"/>
    </source>
</evidence>